<comment type="caution">
    <text evidence="4">The sequence shown here is derived from an EMBL/GenBank/DDBJ whole genome shotgun (WGS) entry which is preliminary data.</text>
</comment>
<keyword evidence="2" id="KW-0012">Acyltransferase</keyword>
<dbReference type="InterPro" id="IPR016181">
    <property type="entry name" value="Acyl_CoA_acyltransferase"/>
</dbReference>
<dbReference type="RefSeq" id="WP_132124855.1">
    <property type="nucleotide sequence ID" value="NZ_SLWS01000013.1"/>
</dbReference>
<dbReference type="EMBL" id="SLWS01000013">
    <property type="protein sequence ID" value="TCO50923.1"/>
    <property type="molecule type" value="Genomic_DNA"/>
</dbReference>
<keyword evidence="5" id="KW-1185">Reference proteome</keyword>
<evidence type="ECO:0000313" key="5">
    <source>
        <dbReference type="Proteomes" id="UP000295680"/>
    </source>
</evidence>
<dbReference type="PANTHER" id="PTHR43877">
    <property type="entry name" value="AMINOALKYLPHOSPHONATE N-ACETYLTRANSFERASE-RELATED-RELATED"/>
    <property type="match status" value="1"/>
</dbReference>
<dbReference type="InterPro" id="IPR050832">
    <property type="entry name" value="Bact_Acetyltransf"/>
</dbReference>
<gene>
    <name evidence="4" type="ORF">EV192_113306</name>
</gene>
<sequence length="155" mass="17362">MSSLEVRHVHQNDPLVVPLLADLTQEYTDRYGRLHEDLFTYPADRFAPPDGAFILLVEDGEPVAGGAFQKYADDTAELKRIWTNTAHRRRGLAAKVLVELEKEAAARGYTRIYLTTGPKQPEAKGLYLAHGYTPLFDVDVDPLTIGPLPFEKALR</sequence>
<dbReference type="Pfam" id="PF00583">
    <property type="entry name" value="Acetyltransf_1"/>
    <property type="match status" value="1"/>
</dbReference>
<proteinExistence type="predicted"/>
<organism evidence="4 5">
    <name type="scientific">Actinocrispum wychmicini</name>
    <dbReference type="NCBI Taxonomy" id="1213861"/>
    <lineage>
        <taxon>Bacteria</taxon>
        <taxon>Bacillati</taxon>
        <taxon>Actinomycetota</taxon>
        <taxon>Actinomycetes</taxon>
        <taxon>Pseudonocardiales</taxon>
        <taxon>Pseudonocardiaceae</taxon>
        <taxon>Actinocrispum</taxon>
    </lineage>
</organism>
<dbReference type="CDD" id="cd04301">
    <property type="entry name" value="NAT_SF"/>
    <property type="match status" value="1"/>
</dbReference>
<dbReference type="Gene3D" id="3.40.630.30">
    <property type="match status" value="1"/>
</dbReference>
<protein>
    <submittedName>
        <fullName evidence="4">Acetyltransferase (GNAT) family protein</fullName>
    </submittedName>
</protein>
<dbReference type="PANTHER" id="PTHR43877:SF2">
    <property type="entry name" value="AMINOALKYLPHOSPHONATE N-ACETYLTRANSFERASE-RELATED"/>
    <property type="match status" value="1"/>
</dbReference>
<reference evidence="4 5" key="1">
    <citation type="submission" date="2019-03" db="EMBL/GenBank/DDBJ databases">
        <title>Genomic Encyclopedia of Type Strains, Phase IV (KMG-IV): sequencing the most valuable type-strain genomes for metagenomic binning, comparative biology and taxonomic classification.</title>
        <authorList>
            <person name="Goeker M."/>
        </authorList>
    </citation>
    <scope>NUCLEOTIDE SEQUENCE [LARGE SCALE GENOMIC DNA]</scope>
    <source>
        <strain evidence="4 5">DSM 45934</strain>
    </source>
</reference>
<dbReference type="GO" id="GO:0016747">
    <property type="term" value="F:acyltransferase activity, transferring groups other than amino-acyl groups"/>
    <property type="evidence" value="ECO:0007669"/>
    <property type="project" value="InterPro"/>
</dbReference>
<feature type="domain" description="N-acetyltransferase" evidence="3">
    <location>
        <begin position="4"/>
        <end position="155"/>
    </location>
</feature>
<dbReference type="Proteomes" id="UP000295680">
    <property type="component" value="Unassembled WGS sequence"/>
</dbReference>
<dbReference type="InterPro" id="IPR000182">
    <property type="entry name" value="GNAT_dom"/>
</dbReference>
<dbReference type="SUPFAM" id="SSF55729">
    <property type="entry name" value="Acyl-CoA N-acyltransferases (Nat)"/>
    <property type="match status" value="1"/>
</dbReference>
<name>A0A4R2IYG9_9PSEU</name>
<evidence type="ECO:0000259" key="3">
    <source>
        <dbReference type="PROSITE" id="PS51186"/>
    </source>
</evidence>
<evidence type="ECO:0000313" key="4">
    <source>
        <dbReference type="EMBL" id="TCO50923.1"/>
    </source>
</evidence>
<accession>A0A4R2IYG9</accession>
<dbReference type="PROSITE" id="PS51186">
    <property type="entry name" value="GNAT"/>
    <property type="match status" value="1"/>
</dbReference>
<dbReference type="AlphaFoldDB" id="A0A4R2IYG9"/>
<evidence type="ECO:0000256" key="1">
    <source>
        <dbReference type="ARBA" id="ARBA00022679"/>
    </source>
</evidence>
<evidence type="ECO:0000256" key="2">
    <source>
        <dbReference type="ARBA" id="ARBA00023315"/>
    </source>
</evidence>
<dbReference type="OrthoDB" id="70840at2"/>
<keyword evidence="1 4" id="KW-0808">Transferase</keyword>